<dbReference type="Proteomes" id="UP001054945">
    <property type="component" value="Unassembled WGS sequence"/>
</dbReference>
<dbReference type="AlphaFoldDB" id="A0AAV4QKD5"/>
<dbReference type="EMBL" id="BPLR01006170">
    <property type="protein sequence ID" value="GIY07893.1"/>
    <property type="molecule type" value="Genomic_DNA"/>
</dbReference>
<reference evidence="1 2" key="1">
    <citation type="submission" date="2021-06" db="EMBL/GenBank/DDBJ databases">
        <title>Caerostris extrusa draft genome.</title>
        <authorList>
            <person name="Kono N."/>
            <person name="Arakawa K."/>
        </authorList>
    </citation>
    <scope>NUCLEOTIDE SEQUENCE [LARGE SCALE GENOMIC DNA]</scope>
</reference>
<evidence type="ECO:0000313" key="2">
    <source>
        <dbReference type="Proteomes" id="UP001054945"/>
    </source>
</evidence>
<organism evidence="1 2">
    <name type="scientific">Caerostris extrusa</name>
    <name type="common">Bark spider</name>
    <name type="synonym">Caerostris bankana</name>
    <dbReference type="NCBI Taxonomy" id="172846"/>
    <lineage>
        <taxon>Eukaryota</taxon>
        <taxon>Metazoa</taxon>
        <taxon>Ecdysozoa</taxon>
        <taxon>Arthropoda</taxon>
        <taxon>Chelicerata</taxon>
        <taxon>Arachnida</taxon>
        <taxon>Araneae</taxon>
        <taxon>Araneomorphae</taxon>
        <taxon>Entelegynae</taxon>
        <taxon>Araneoidea</taxon>
        <taxon>Araneidae</taxon>
        <taxon>Caerostris</taxon>
    </lineage>
</organism>
<name>A0AAV4QKD5_CAEEX</name>
<keyword evidence="2" id="KW-1185">Reference proteome</keyword>
<evidence type="ECO:0000313" key="1">
    <source>
        <dbReference type="EMBL" id="GIY07893.1"/>
    </source>
</evidence>
<comment type="caution">
    <text evidence="1">The sequence shown here is derived from an EMBL/GenBank/DDBJ whole genome shotgun (WGS) entry which is preliminary data.</text>
</comment>
<gene>
    <name evidence="1" type="ORF">CEXT_313781</name>
</gene>
<accession>A0AAV4QKD5</accession>
<proteinExistence type="predicted"/>
<protein>
    <submittedName>
        <fullName evidence="1">Uncharacterized protein</fullName>
    </submittedName>
</protein>
<sequence length="109" mass="12410">MEHIIYLGTTRRLETLLSPVPFRTFCSKLLLLRVMNVVHCMALRKKCRSVYLKSLLALISPPSANRTIFNRASCAATELLLSFSLNPHTFPCLTIKLAQKYSTERKTNP</sequence>